<organism evidence="1 2">
    <name type="scientific">Kutzneria viridogrisea</name>
    <dbReference type="NCBI Taxonomy" id="47990"/>
    <lineage>
        <taxon>Bacteria</taxon>
        <taxon>Bacillati</taxon>
        <taxon>Actinomycetota</taxon>
        <taxon>Actinomycetes</taxon>
        <taxon>Pseudonocardiales</taxon>
        <taxon>Pseudonocardiaceae</taxon>
        <taxon>Kutzneria</taxon>
    </lineage>
</organism>
<keyword evidence="2" id="KW-1185">Reference proteome</keyword>
<protein>
    <submittedName>
        <fullName evidence="1">Uncharacterized protein</fullName>
    </submittedName>
</protein>
<evidence type="ECO:0000313" key="2">
    <source>
        <dbReference type="Proteomes" id="UP000517916"/>
    </source>
</evidence>
<name>A0ABR6BGF5_9PSEU</name>
<gene>
    <name evidence="1" type="ORF">BC739_003154</name>
</gene>
<proteinExistence type="predicted"/>
<comment type="caution">
    <text evidence="1">The sequence shown here is derived from an EMBL/GenBank/DDBJ whole genome shotgun (WGS) entry which is preliminary data.</text>
</comment>
<accession>A0ABR6BGF5</accession>
<reference evidence="1 2" key="1">
    <citation type="submission" date="2020-08" db="EMBL/GenBank/DDBJ databases">
        <title>Genomic Encyclopedia of Archaeal and Bacterial Type Strains, Phase II (KMG-II): from individual species to whole genera.</title>
        <authorList>
            <person name="Goeker M."/>
        </authorList>
    </citation>
    <scope>NUCLEOTIDE SEQUENCE [LARGE SCALE GENOMIC DNA]</scope>
    <source>
        <strain evidence="1 2">DSM 43850</strain>
    </source>
</reference>
<dbReference type="RefSeq" id="WP_182837570.1">
    <property type="nucleotide sequence ID" value="NZ_BAAABQ010000059.1"/>
</dbReference>
<dbReference type="Proteomes" id="UP000517916">
    <property type="component" value="Unassembled WGS sequence"/>
</dbReference>
<evidence type="ECO:0000313" key="1">
    <source>
        <dbReference type="EMBL" id="MBA8925955.1"/>
    </source>
</evidence>
<dbReference type="EMBL" id="JACJID010000002">
    <property type="protein sequence ID" value="MBA8925955.1"/>
    <property type="molecule type" value="Genomic_DNA"/>
</dbReference>
<sequence length="75" mass="8587">MALGHLAELTIGLSQFEDRAFELEKILRGCDQVLGYGLTAQMSGTIFEHFVTLYTKWLPSINYAVDEYRDKIARM</sequence>